<dbReference type="PROSITE" id="PS00518">
    <property type="entry name" value="ZF_RING_1"/>
    <property type="match status" value="1"/>
</dbReference>
<dbReference type="SMART" id="SM00184">
    <property type="entry name" value="RING"/>
    <property type="match status" value="1"/>
</dbReference>
<dbReference type="SUPFAM" id="SSF57903">
    <property type="entry name" value="FYVE/PHD zinc finger"/>
    <property type="match status" value="1"/>
</dbReference>
<dbReference type="InterPro" id="IPR001965">
    <property type="entry name" value="Znf_PHD"/>
</dbReference>
<dbReference type="PANTHER" id="PTHR47177">
    <property type="entry name" value="F18C1.6 PROTEIN"/>
    <property type="match status" value="1"/>
</dbReference>
<accession>A0A9R0ITF8</accession>
<dbReference type="KEGG" id="soe:110794622"/>
<evidence type="ECO:0000256" key="2">
    <source>
        <dbReference type="ARBA" id="ARBA00022771"/>
    </source>
</evidence>
<feature type="compositionally biased region" description="Polar residues" evidence="5">
    <location>
        <begin position="258"/>
        <end position="272"/>
    </location>
</feature>
<dbReference type="Pfam" id="PF13639">
    <property type="entry name" value="zf-RING_2"/>
    <property type="match status" value="1"/>
</dbReference>
<dbReference type="RefSeq" id="XP_021855283.1">
    <property type="nucleotide sequence ID" value="XM_021999591.2"/>
</dbReference>
<dbReference type="OrthoDB" id="365379at2759"/>
<dbReference type="SUPFAM" id="SSF57850">
    <property type="entry name" value="RING/U-box"/>
    <property type="match status" value="1"/>
</dbReference>
<sequence length="737" mass="80124">METLNSDFTNSPNKRLKTETLTLEPSIPSSFDKGKAPIIADSDGGSDYGCESPANSTPDNCGICFTEEGKTIRGLIDSCDHFFCFLCIIEWSKIESRCPLCRGRFSCIRRVRKDGSFIGESSVRVPVRDQIYDPFGEPVDPYAQAKCSVCNGTTDECLLLLCDLCDSASHTFCVGLGATVPEGEWYCRDCALLRAEQLEVETGDNIVTSVVSHDVDESPSTSASVSIFDIVRDPIESKGPDSGTTRLRKLVSHPTQFSSSAIVSDQPNSASARSVPDGRGNLHPPVDMSSSVRTLQNCRKAHRHINVLRENWGAFRTGSLSFSFPISDSSKASRKQNVVGTSAERSCELQSFSAKSSLQSKAIDSLQDSYNVDRAWKLMSKAKTVLKTAKSKSDSKISQNKTHSLKIDKFVPKSVASGRKDLMSLRLGKQNPTDKGSRTHAESSGKHQFTSFTSLAACTSGSKHQKSSVTKLCMPREVKSASKASIHNNSSCFESPNKLQGGLSNVLDDGSAWSASSCGPTAGGSDVSRLRLRRRELSPVKLAVPLNLCTSSKQKLQTSVQADIRHDETGLTSDANLRRGLSNDFDEHNGFACSTSSHELIVGDSDAFHVKLESKKTSACPGKVGSKLTSRVTKDDEAKGEIQSLVKLNLKLLCKDKRLGVDAFKEIARLSTHTILASCGLEHRKIVGSLPTFVCHHGNQTSQLHRSAIVPSSCRECFYIYVKDVVNSIMSEKLNTT</sequence>
<evidence type="ECO:0000313" key="8">
    <source>
        <dbReference type="Proteomes" id="UP000813463"/>
    </source>
</evidence>
<dbReference type="Proteomes" id="UP000813463">
    <property type="component" value="Chromosome 5"/>
</dbReference>
<evidence type="ECO:0008006" key="10">
    <source>
        <dbReference type="Google" id="ProtNLM"/>
    </source>
</evidence>
<dbReference type="InterPro" id="IPR001841">
    <property type="entry name" value="Znf_RING"/>
</dbReference>
<feature type="compositionally biased region" description="Basic and acidic residues" evidence="5">
    <location>
        <begin position="435"/>
        <end position="445"/>
    </location>
</feature>
<protein>
    <recommendedName>
        <fullName evidence="10">PHD and RING finger domain-containing protein 1</fullName>
    </recommendedName>
</protein>
<dbReference type="InterPro" id="IPR011011">
    <property type="entry name" value="Znf_FYVE_PHD"/>
</dbReference>
<evidence type="ECO:0000256" key="4">
    <source>
        <dbReference type="PROSITE-ProRule" id="PRU00175"/>
    </source>
</evidence>
<keyword evidence="8" id="KW-1185">Reference proteome</keyword>
<dbReference type="InterPro" id="IPR017907">
    <property type="entry name" value="Znf_RING_CS"/>
</dbReference>
<evidence type="ECO:0000256" key="1">
    <source>
        <dbReference type="ARBA" id="ARBA00022723"/>
    </source>
</evidence>
<keyword evidence="2 4" id="KW-0863">Zinc-finger</keyword>
<evidence type="ECO:0000256" key="3">
    <source>
        <dbReference type="ARBA" id="ARBA00022833"/>
    </source>
</evidence>
<reference evidence="9" key="2">
    <citation type="submission" date="2025-08" db="UniProtKB">
        <authorList>
            <consortium name="RefSeq"/>
        </authorList>
    </citation>
    <scope>IDENTIFICATION</scope>
    <source>
        <tissue evidence="9">Leaf</tissue>
    </source>
</reference>
<feature type="region of interest" description="Disordered" evidence="5">
    <location>
        <begin position="425"/>
        <end position="447"/>
    </location>
</feature>
<dbReference type="GeneID" id="110794622"/>
<evidence type="ECO:0000259" key="7">
    <source>
        <dbReference type="PROSITE" id="PS50089"/>
    </source>
</evidence>
<dbReference type="AlphaFoldDB" id="A0A9R0ITF8"/>
<dbReference type="Pfam" id="PF00628">
    <property type="entry name" value="PHD"/>
    <property type="match status" value="1"/>
</dbReference>
<name>A0A9R0ITF8_SPIOL</name>
<dbReference type="InterPro" id="IPR019787">
    <property type="entry name" value="Znf_PHD-finger"/>
</dbReference>
<organism evidence="8 9">
    <name type="scientific">Spinacia oleracea</name>
    <name type="common">Spinach</name>
    <dbReference type="NCBI Taxonomy" id="3562"/>
    <lineage>
        <taxon>Eukaryota</taxon>
        <taxon>Viridiplantae</taxon>
        <taxon>Streptophyta</taxon>
        <taxon>Embryophyta</taxon>
        <taxon>Tracheophyta</taxon>
        <taxon>Spermatophyta</taxon>
        <taxon>Magnoliopsida</taxon>
        <taxon>eudicotyledons</taxon>
        <taxon>Gunneridae</taxon>
        <taxon>Pentapetalae</taxon>
        <taxon>Caryophyllales</taxon>
        <taxon>Chenopodiaceae</taxon>
        <taxon>Chenopodioideae</taxon>
        <taxon>Anserineae</taxon>
        <taxon>Spinacia</taxon>
    </lineage>
</organism>
<gene>
    <name evidence="9" type="primary">LOC110794622</name>
</gene>
<reference evidence="8" key="1">
    <citation type="journal article" date="2021" name="Nat. Commun.">
        <title>Genomic analyses provide insights into spinach domestication and the genetic basis of agronomic traits.</title>
        <authorList>
            <person name="Cai X."/>
            <person name="Sun X."/>
            <person name="Xu C."/>
            <person name="Sun H."/>
            <person name="Wang X."/>
            <person name="Ge C."/>
            <person name="Zhang Z."/>
            <person name="Wang Q."/>
            <person name="Fei Z."/>
            <person name="Jiao C."/>
            <person name="Wang Q."/>
        </authorList>
    </citation>
    <scope>NUCLEOTIDE SEQUENCE [LARGE SCALE GENOMIC DNA]</scope>
    <source>
        <strain evidence="8">cv. Varoflay</strain>
    </source>
</reference>
<evidence type="ECO:0000313" key="9">
    <source>
        <dbReference type="RefSeq" id="XP_021855283.1"/>
    </source>
</evidence>
<dbReference type="GO" id="GO:0008270">
    <property type="term" value="F:zinc ion binding"/>
    <property type="evidence" value="ECO:0007669"/>
    <property type="project" value="UniProtKB-KW"/>
</dbReference>
<feature type="domain" description="RING-type" evidence="7">
    <location>
        <begin position="61"/>
        <end position="102"/>
    </location>
</feature>
<dbReference type="Gene3D" id="3.30.40.10">
    <property type="entry name" value="Zinc/RING finger domain, C3HC4 (zinc finger)"/>
    <property type="match status" value="2"/>
</dbReference>
<evidence type="ECO:0000259" key="6">
    <source>
        <dbReference type="PROSITE" id="PS50016"/>
    </source>
</evidence>
<evidence type="ECO:0000256" key="5">
    <source>
        <dbReference type="SAM" id="MobiDB-lite"/>
    </source>
</evidence>
<dbReference type="PROSITE" id="PS50016">
    <property type="entry name" value="ZF_PHD_2"/>
    <property type="match status" value="1"/>
</dbReference>
<dbReference type="PROSITE" id="PS50089">
    <property type="entry name" value="ZF_RING_2"/>
    <property type="match status" value="1"/>
</dbReference>
<keyword evidence="3" id="KW-0862">Zinc</keyword>
<feature type="domain" description="PHD-type" evidence="6">
    <location>
        <begin position="144"/>
        <end position="193"/>
    </location>
</feature>
<dbReference type="InterPro" id="IPR013083">
    <property type="entry name" value="Znf_RING/FYVE/PHD"/>
</dbReference>
<feature type="region of interest" description="Disordered" evidence="5">
    <location>
        <begin position="258"/>
        <end position="290"/>
    </location>
</feature>
<proteinExistence type="predicted"/>
<dbReference type="PANTHER" id="PTHR47177:SF4">
    <property type="entry name" value="OS06G0283200 PROTEIN"/>
    <property type="match status" value="1"/>
</dbReference>
<dbReference type="SMART" id="SM00249">
    <property type="entry name" value="PHD"/>
    <property type="match status" value="1"/>
</dbReference>
<keyword evidence="1" id="KW-0479">Metal-binding</keyword>